<evidence type="ECO:0000256" key="1">
    <source>
        <dbReference type="ARBA" id="ARBA00001946"/>
    </source>
</evidence>
<dbReference type="GO" id="GO:0016787">
    <property type="term" value="F:hydrolase activity"/>
    <property type="evidence" value="ECO:0007669"/>
    <property type="project" value="UniProtKB-KW"/>
</dbReference>
<dbReference type="RefSeq" id="WP_161019277.1">
    <property type="nucleotide sequence ID" value="NZ_WWCP01000008.1"/>
</dbReference>
<comment type="similarity">
    <text evidence="2">Belongs to the HAD-like hydrolase superfamily. CbbY/CbbZ/Gph/YieH family.</text>
</comment>
<accession>A0A6L8MK78</accession>
<dbReference type="GO" id="GO:0046872">
    <property type="term" value="F:metal ion binding"/>
    <property type="evidence" value="ECO:0007669"/>
    <property type="project" value="UniProtKB-KW"/>
</dbReference>
<keyword evidence="6" id="KW-0378">Hydrolase</keyword>
<dbReference type="InterPro" id="IPR023198">
    <property type="entry name" value="PGP-like_dom2"/>
</dbReference>
<reference evidence="6 7" key="1">
    <citation type="submission" date="2019-12" db="EMBL/GenBank/DDBJ databases">
        <title>Novel species isolated from a subtropical stream in China.</title>
        <authorList>
            <person name="Lu H."/>
        </authorList>
    </citation>
    <scope>NUCLEOTIDE SEQUENCE [LARGE SCALE GENOMIC DNA]</scope>
    <source>
        <strain evidence="6 7">FT50W</strain>
    </source>
</reference>
<dbReference type="InterPro" id="IPR051600">
    <property type="entry name" value="Beta-PGM-like"/>
</dbReference>
<dbReference type="Gene3D" id="1.10.150.240">
    <property type="entry name" value="Putative phosphatase, domain 2"/>
    <property type="match status" value="1"/>
</dbReference>
<dbReference type="SUPFAM" id="SSF56784">
    <property type="entry name" value="HAD-like"/>
    <property type="match status" value="1"/>
</dbReference>
<organism evidence="6 7">
    <name type="scientific">Duganella lactea</name>
    <dbReference type="NCBI Taxonomy" id="2692173"/>
    <lineage>
        <taxon>Bacteria</taxon>
        <taxon>Pseudomonadati</taxon>
        <taxon>Pseudomonadota</taxon>
        <taxon>Betaproteobacteria</taxon>
        <taxon>Burkholderiales</taxon>
        <taxon>Oxalobacteraceae</taxon>
        <taxon>Telluria group</taxon>
        <taxon>Duganella</taxon>
    </lineage>
</organism>
<sequence length="236" mass="24737">MSIDVIFLGLDGVLFDTEALHLAACNAAFANAELSIRWTLPALRAAAATHGYARAIGSAVAVPPLSRDKRRVAELFEDKNRQFHQAILARPPQAQAAALALIEDATAAGCKICILTDLPAPATGALLERHFGADVNSIFAVVAGGVGFDAPAGTGPYAHALHAMGVAPSDAIAIDTDVPALRAAADAGLWTVSVAAYGKDVVRPRQFITFDALHDLHASPYTPDQQRPAPRQHRVA</sequence>
<dbReference type="InterPro" id="IPR036412">
    <property type="entry name" value="HAD-like_sf"/>
</dbReference>
<name>A0A6L8MK78_9BURK</name>
<comment type="cofactor">
    <cofactor evidence="1">
        <name>Mg(2+)</name>
        <dbReference type="ChEBI" id="CHEBI:18420"/>
    </cofactor>
</comment>
<gene>
    <name evidence="6" type="ORF">GTP44_09765</name>
</gene>
<keyword evidence="4" id="KW-0460">Magnesium</keyword>
<dbReference type="EMBL" id="WWCP01000008">
    <property type="protein sequence ID" value="MYM82236.1"/>
    <property type="molecule type" value="Genomic_DNA"/>
</dbReference>
<dbReference type="Gene3D" id="3.40.50.1000">
    <property type="entry name" value="HAD superfamily/HAD-like"/>
    <property type="match status" value="1"/>
</dbReference>
<proteinExistence type="inferred from homology"/>
<dbReference type="PANTHER" id="PTHR46193">
    <property type="entry name" value="6-PHOSPHOGLUCONATE PHOSPHATASE"/>
    <property type="match status" value="1"/>
</dbReference>
<dbReference type="Proteomes" id="UP000474565">
    <property type="component" value="Unassembled WGS sequence"/>
</dbReference>
<keyword evidence="3" id="KW-0479">Metal-binding</keyword>
<comment type="caution">
    <text evidence="6">The sequence shown here is derived from an EMBL/GenBank/DDBJ whole genome shotgun (WGS) entry which is preliminary data.</text>
</comment>
<protein>
    <submittedName>
        <fullName evidence="6">HAD family hydrolase</fullName>
    </submittedName>
</protein>
<evidence type="ECO:0000313" key="6">
    <source>
        <dbReference type="EMBL" id="MYM82236.1"/>
    </source>
</evidence>
<dbReference type="Pfam" id="PF00702">
    <property type="entry name" value="Hydrolase"/>
    <property type="match status" value="1"/>
</dbReference>
<evidence type="ECO:0000256" key="5">
    <source>
        <dbReference type="ARBA" id="ARBA00023277"/>
    </source>
</evidence>
<evidence type="ECO:0000256" key="4">
    <source>
        <dbReference type="ARBA" id="ARBA00022842"/>
    </source>
</evidence>
<evidence type="ECO:0000313" key="7">
    <source>
        <dbReference type="Proteomes" id="UP000474565"/>
    </source>
</evidence>
<keyword evidence="5" id="KW-0119">Carbohydrate metabolism</keyword>
<evidence type="ECO:0000256" key="2">
    <source>
        <dbReference type="ARBA" id="ARBA00006171"/>
    </source>
</evidence>
<dbReference type="InterPro" id="IPR023214">
    <property type="entry name" value="HAD_sf"/>
</dbReference>
<evidence type="ECO:0000256" key="3">
    <source>
        <dbReference type="ARBA" id="ARBA00022723"/>
    </source>
</evidence>
<dbReference type="PANTHER" id="PTHR46193:SF18">
    <property type="entry name" value="HEXITOL PHOSPHATASE B"/>
    <property type="match status" value="1"/>
</dbReference>
<dbReference type="AlphaFoldDB" id="A0A6L8MK78"/>